<feature type="region of interest" description="Disordered" evidence="1">
    <location>
        <begin position="1"/>
        <end position="21"/>
    </location>
</feature>
<dbReference type="Proteomes" id="UP000000557">
    <property type="component" value="Chromosome"/>
</dbReference>
<accession>Q7NKY1</accession>
<dbReference type="KEGG" id="gvi:glr1345"/>
<dbReference type="EMBL" id="BA000045">
    <property type="protein sequence ID" value="BAC89286.1"/>
    <property type="molecule type" value="Genomic_DNA"/>
</dbReference>
<name>Q7NKY1_GLOVI</name>
<dbReference type="AlphaFoldDB" id="Q7NKY1"/>
<sequence>MRHGPFQQYHSPGGSERCVPRRRESEQYWPSLLLKGEYDTAKGPEATKLEFNLETAGIISLNAYAGISSLATAVNENYRRLVRFRILIPTGEHVGCLRRYTARRSPRPHRGVTGEVVRKPTSRGWTNPGSYVIV</sequence>
<dbReference type="STRING" id="251221.gene:10758828"/>
<protein>
    <submittedName>
        <fullName evidence="2">Glr1345 protein</fullName>
    </submittedName>
</protein>
<dbReference type="InParanoid" id="Q7NKY1"/>
<keyword evidence="3" id="KW-1185">Reference proteome</keyword>
<reference evidence="2 3" key="2">
    <citation type="journal article" date="2003" name="DNA Res.">
        <title>Complete genome structure of Gloeobacter violaceus PCC 7421, a cyanobacterium that lacks thylakoids (supplement).</title>
        <authorList>
            <person name="Nakamura Y."/>
            <person name="Kaneko T."/>
            <person name="Sato S."/>
            <person name="Mimuro M."/>
            <person name="Miyashita H."/>
            <person name="Tsuchiya T."/>
            <person name="Sasamoto S."/>
            <person name="Watanabe A."/>
            <person name="Kawashima K."/>
            <person name="Kishida Y."/>
            <person name="Kiyokawa C."/>
            <person name="Kohara M."/>
            <person name="Matsumoto M."/>
            <person name="Matsuno A."/>
            <person name="Nakazaki N."/>
            <person name="Shimpo S."/>
            <person name="Takeuchi C."/>
            <person name="Yamada M."/>
            <person name="Tabata S."/>
        </authorList>
    </citation>
    <scope>NUCLEOTIDE SEQUENCE [LARGE SCALE GENOMIC DNA]</scope>
    <source>
        <strain evidence="3">ATCC 29082 / PCC 7421</strain>
    </source>
</reference>
<evidence type="ECO:0000313" key="3">
    <source>
        <dbReference type="Proteomes" id="UP000000557"/>
    </source>
</evidence>
<evidence type="ECO:0000313" key="2">
    <source>
        <dbReference type="EMBL" id="BAC89286.1"/>
    </source>
</evidence>
<dbReference type="HOGENOM" id="CLU_1893226_0_0_3"/>
<evidence type="ECO:0000256" key="1">
    <source>
        <dbReference type="SAM" id="MobiDB-lite"/>
    </source>
</evidence>
<dbReference type="EnsemblBacteria" id="BAC89286">
    <property type="protein sequence ID" value="BAC89286"/>
    <property type="gene ID" value="BAC89286"/>
</dbReference>
<reference evidence="2 3" key="1">
    <citation type="journal article" date="2003" name="DNA Res.">
        <title>Complete genome structure of Gloeobacter violaceus PCC 7421, a cyanobacterium that lacks thylakoids.</title>
        <authorList>
            <person name="Nakamura Y."/>
            <person name="Kaneko T."/>
            <person name="Sato S."/>
            <person name="Mimuro M."/>
            <person name="Miyashita H."/>
            <person name="Tsuchiya T."/>
            <person name="Sasamoto S."/>
            <person name="Watanabe A."/>
            <person name="Kawashima K."/>
            <person name="Kishida Y."/>
            <person name="Kiyokawa C."/>
            <person name="Kohara M."/>
            <person name="Matsumoto M."/>
            <person name="Matsuno A."/>
            <person name="Nakazaki N."/>
            <person name="Shimpo S."/>
            <person name="Takeuchi C."/>
            <person name="Yamada M."/>
            <person name="Tabata S."/>
        </authorList>
    </citation>
    <scope>NUCLEOTIDE SEQUENCE [LARGE SCALE GENOMIC DNA]</scope>
    <source>
        <strain evidence="3">ATCC 29082 / PCC 7421</strain>
    </source>
</reference>
<organism evidence="2 3">
    <name type="scientific">Gloeobacter violaceus (strain ATCC 29082 / PCC 7421)</name>
    <dbReference type="NCBI Taxonomy" id="251221"/>
    <lineage>
        <taxon>Bacteria</taxon>
        <taxon>Bacillati</taxon>
        <taxon>Cyanobacteriota</taxon>
        <taxon>Cyanophyceae</taxon>
        <taxon>Gloeobacterales</taxon>
        <taxon>Gloeobacteraceae</taxon>
        <taxon>Gloeobacter</taxon>
    </lineage>
</organism>
<proteinExistence type="predicted"/>
<gene>
    <name evidence="2" type="ordered locus">glr1345</name>
</gene>